<protein>
    <submittedName>
        <fullName evidence="10">Multifunctional procollagen lysine hydroxylase and glycosyltransferase LH3</fullName>
    </submittedName>
</protein>
<keyword evidence="2" id="KW-0479">Metal-binding</keyword>
<keyword evidence="6" id="KW-0408">Iron</keyword>
<organism evidence="10 11">
    <name type="scientific">Clonorchis sinensis</name>
    <name type="common">Chinese liver fluke</name>
    <dbReference type="NCBI Taxonomy" id="79923"/>
    <lineage>
        <taxon>Eukaryota</taxon>
        <taxon>Metazoa</taxon>
        <taxon>Spiralia</taxon>
        <taxon>Lophotrochozoa</taxon>
        <taxon>Platyhelminthes</taxon>
        <taxon>Trematoda</taxon>
        <taxon>Digenea</taxon>
        <taxon>Opisthorchiida</taxon>
        <taxon>Opisthorchiata</taxon>
        <taxon>Opisthorchiidae</taxon>
        <taxon>Clonorchis</taxon>
    </lineage>
</organism>
<proteinExistence type="predicted"/>
<dbReference type="PANTHER" id="PTHR10730">
    <property type="entry name" value="PROCOLLAGEN-LYSINE,2-OXOGLUTARATE 5-DIOXYGENASE/GLYCOSYLTRANSFERASE 25 FAMILY MEMBER"/>
    <property type="match status" value="1"/>
</dbReference>
<dbReference type="GO" id="GO:0005506">
    <property type="term" value="F:iron ion binding"/>
    <property type="evidence" value="ECO:0007669"/>
    <property type="project" value="InterPro"/>
</dbReference>
<evidence type="ECO:0000256" key="4">
    <source>
        <dbReference type="ARBA" id="ARBA00022964"/>
    </source>
</evidence>
<dbReference type="InterPro" id="IPR006620">
    <property type="entry name" value="Pro_4_hyd_alph"/>
</dbReference>
<reference evidence="10 11" key="1">
    <citation type="journal article" date="2018" name="Biotechnol. Adv.">
        <title>Improved genomic resources and new bioinformatic workflow for the carcinogenic parasite Clonorchis sinensis: Biotechnological implications.</title>
        <authorList>
            <person name="Wang D."/>
            <person name="Korhonen P.K."/>
            <person name="Gasser R.B."/>
            <person name="Young N.D."/>
        </authorList>
    </citation>
    <scope>NUCLEOTIDE SEQUENCE [LARGE SCALE GENOMIC DNA]</scope>
    <source>
        <strain evidence="10">Cs-k2</strain>
    </source>
</reference>
<dbReference type="OrthoDB" id="69177at2759"/>
<evidence type="ECO:0000256" key="8">
    <source>
        <dbReference type="SAM" id="SignalP"/>
    </source>
</evidence>
<dbReference type="Pfam" id="PF25342">
    <property type="entry name" value="GT_PLOD"/>
    <property type="match status" value="1"/>
</dbReference>
<dbReference type="EMBL" id="NIRI02000056">
    <property type="protein sequence ID" value="KAG5443107.1"/>
    <property type="molecule type" value="Genomic_DNA"/>
</dbReference>
<dbReference type="Pfam" id="PF03171">
    <property type="entry name" value="2OG-FeII_Oxy"/>
    <property type="match status" value="1"/>
</dbReference>
<feature type="domain" description="Fe2OG dioxygenase" evidence="9">
    <location>
        <begin position="637"/>
        <end position="729"/>
    </location>
</feature>
<sequence>MTALTMRCVAVILLTFISALTVHSRELLVLTVATETNDALERFLRSANNNQFNVKVLGLGLVWKGGDVSQSVGGGQKINLLRDELRSHINLDDLLILFLDSYDVVFMDSKFRLVEEYENSNHTILFGAESFCWPDQSLEKMYPQVGPKENRFLNSGGFIGPASSLYRMVTEMPIKEDDDDQLYYTKIYLNEALRRELNIGLDTRSSIFQNLNGALQDIELHFTNDTGYLVNTKTGTRPIVAHGNGPIKPEFNSLTNYLDHNWTPTQGCQHCSERNIDLDEQGEFPNIQLSIFIENPTPFLDVFFDRIAALSYPKSHIHLTGHVAKKAEKQRALADTFNKTYGHEYLSVSWFDAEEVTDEAIARDYAYAHCLALDTCKFLFSVDSTVQLTNPRTIEHLIQMNRSMIAPMLSRRGKLWSNFWGALSRDGYYERSDDYIEIVERNRTGIWNVPFIRDAYLLSRRVVRKFAEHKLAGSIDVEMRIPAIARQENVFMTVDNLEPYGYLVFPDTYTTDHLNNDLWQIFDNPLDWEEQYVHPDYFKISNPEVKMTDIEQPCPDVFYFPIVSAKFCRQLIAEVEEFGLWSDGTNIDPRLEGGYENVPTRDIHMRQINWEDHWLHFLVKYVHPIQKKVFAGYDDKPWARMNFVVRYRPDEQSSLRPHHDASSYSLTIALNEAEVEFQGGGTRFVRYNCSLVRSKLGWTSMFPGRVTHLHEGLITTSGTRYIFVTFVNP</sequence>
<evidence type="ECO:0000256" key="5">
    <source>
        <dbReference type="ARBA" id="ARBA00023002"/>
    </source>
</evidence>
<dbReference type="InterPro" id="IPR005123">
    <property type="entry name" value="Oxoglu/Fe-dep_dioxygenase_dom"/>
</dbReference>
<dbReference type="SMART" id="SM00702">
    <property type="entry name" value="P4Hc"/>
    <property type="match status" value="1"/>
</dbReference>
<evidence type="ECO:0000256" key="3">
    <source>
        <dbReference type="ARBA" id="ARBA00022729"/>
    </source>
</evidence>
<evidence type="ECO:0000256" key="2">
    <source>
        <dbReference type="ARBA" id="ARBA00022723"/>
    </source>
</evidence>
<comment type="cofactor">
    <cofactor evidence="1">
        <name>L-ascorbate</name>
        <dbReference type="ChEBI" id="CHEBI:38290"/>
    </cofactor>
</comment>
<keyword evidence="3 8" id="KW-0732">Signal</keyword>
<dbReference type="GO" id="GO:0031418">
    <property type="term" value="F:L-ascorbic acid binding"/>
    <property type="evidence" value="ECO:0007669"/>
    <property type="project" value="InterPro"/>
</dbReference>
<feature type="chain" id="PRO_5035908326" evidence="8">
    <location>
        <begin position="25"/>
        <end position="729"/>
    </location>
</feature>
<comment type="caution">
    <text evidence="10">The sequence shown here is derived from an EMBL/GenBank/DDBJ whole genome shotgun (WGS) entry which is preliminary data.</text>
</comment>
<reference evidence="10 11" key="2">
    <citation type="journal article" date="2021" name="Genomics">
        <title>High-quality reference genome for Clonorchis sinensis.</title>
        <authorList>
            <person name="Young N.D."/>
            <person name="Stroehlein A.J."/>
            <person name="Kinkar L."/>
            <person name="Wang T."/>
            <person name="Sohn W.M."/>
            <person name="Chang B.C.H."/>
            <person name="Kaur P."/>
            <person name="Weisz D."/>
            <person name="Dudchenko O."/>
            <person name="Aiden E.L."/>
            <person name="Korhonen P.K."/>
            <person name="Gasser R.B."/>
        </authorList>
    </citation>
    <scope>NUCLEOTIDE SEQUENCE [LARGE SCALE GENOMIC DNA]</scope>
    <source>
        <strain evidence="10">Cs-k2</strain>
    </source>
</reference>
<dbReference type="InterPro" id="IPR044861">
    <property type="entry name" value="IPNS-like_FE2OG_OXY"/>
</dbReference>
<dbReference type="GO" id="GO:0005783">
    <property type="term" value="C:endoplasmic reticulum"/>
    <property type="evidence" value="ECO:0007669"/>
    <property type="project" value="TreeGrafter"/>
</dbReference>
<gene>
    <name evidence="10" type="ORF">CSKR_202734</name>
</gene>
<dbReference type="GO" id="GO:0008475">
    <property type="term" value="F:procollagen-lysine 5-dioxygenase activity"/>
    <property type="evidence" value="ECO:0007669"/>
    <property type="project" value="TreeGrafter"/>
</dbReference>
<evidence type="ECO:0000256" key="1">
    <source>
        <dbReference type="ARBA" id="ARBA00001961"/>
    </source>
</evidence>
<dbReference type="Proteomes" id="UP000286415">
    <property type="component" value="Unassembled WGS sequence"/>
</dbReference>
<dbReference type="PROSITE" id="PS51471">
    <property type="entry name" value="FE2OG_OXY"/>
    <property type="match status" value="1"/>
</dbReference>
<evidence type="ECO:0000256" key="7">
    <source>
        <dbReference type="ARBA" id="ARBA00023180"/>
    </source>
</evidence>
<dbReference type="InterPro" id="IPR050757">
    <property type="entry name" value="Collagen_mod_GT25"/>
</dbReference>
<evidence type="ECO:0000313" key="10">
    <source>
        <dbReference type="EMBL" id="KAG5443107.1"/>
    </source>
</evidence>
<name>A0A8T1M179_CLOSI</name>
<dbReference type="Gene3D" id="2.60.120.620">
    <property type="entry name" value="q2cbj1_9rhob like domain"/>
    <property type="match status" value="1"/>
</dbReference>
<dbReference type="AlphaFoldDB" id="A0A8T1M179"/>
<keyword evidence="4" id="KW-0223">Dioxygenase</keyword>
<keyword evidence="5" id="KW-0560">Oxidoreductase</keyword>
<feature type="signal peptide" evidence="8">
    <location>
        <begin position="1"/>
        <end position="24"/>
    </location>
</feature>
<keyword evidence="11" id="KW-1185">Reference proteome</keyword>
<evidence type="ECO:0000313" key="11">
    <source>
        <dbReference type="Proteomes" id="UP000286415"/>
    </source>
</evidence>
<evidence type="ECO:0000256" key="6">
    <source>
        <dbReference type="ARBA" id="ARBA00023004"/>
    </source>
</evidence>
<dbReference type="InterPro" id="IPR057589">
    <property type="entry name" value="GT_PLOD"/>
</dbReference>
<evidence type="ECO:0000259" key="9">
    <source>
        <dbReference type="PROSITE" id="PS51471"/>
    </source>
</evidence>
<keyword evidence="7" id="KW-0325">Glycoprotein</keyword>
<dbReference type="PANTHER" id="PTHR10730:SF45">
    <property type="entry name" value="PROCOLLAGEN-LYSINE,2-OXOGLUTARATE 5-DIOXYGENASE"/>
    <property type="match status" value="1"/>
</dbReference>
<accession>A0A8T1M179</accession>